<evidence type="ECO:0000313" key="2">
    <source>
        <dbReference type="Proteomes" id="UP000298579"/>
    </source>
</evidence>
<name>A0AAE6BFX4_AGRTU</name>
<proteinExistence type="predicted"/>
<organism evidence="1 2">
    <name type="scientific">Agrobacterium tumefaciens</name>
    <dbReference type="NCBI Taxonomy" id="358"/>
    <lineage>
        <taxon>Bacteria</taxon>
        <taxon>Pseudomonadati</taxon>
        <taxon>Pseudomonadota</taxon>
        <taxon>Alphaproteobacteria</taxon>
        <taxon>Hyphomicrobiales</taxon>
        <taxon>Rhizobiaceae</taxon>
        <taxon>Rhizobium/Agrobacterium group</taxon>
        <taxon>Agrobacterium</taxon>
        <taxon>Agrobacterium tumefaciens complex</taxon>
    </lineage>
</organism>
<evidence type="ECO:0000313" key="1">
    <source>
        <dbReference type="EMBL" id="QCL80279.1"/>
    </source>
</evidence>
<dbReference type="AlphaFoldDB" id="A0AAE6BFX4"/>
<accession>A0AAE6BFX4</accession>
<dbReference type="EMBL" id="CP039897">
    <property type="protein sequence ID" value="QCL80279.1"/>
    <property type="molecule type" value="Genomic_DNA"/>
</dbReference>
<reference evidence="1 2" key="1">
    <citation type="submission" date="2019-04" db="EMBL/GenBank/DDBJ databases">
        <title>Complete genome sequence of Agrobacterium tumefaciens CFBP5877.</title>
        <authorList>
            <person name="Huang Y.-Y."/>
            <person name="Chiang H.-Y."/>
            <person name="Chou L."/>
            <person name="Lai E.-M."/>
            <person name="Kuo C.-H."/>
        </authorList>
    </citation>
    <scope>NUCLEOTIDE SEQUENCE [LARGE SCALE GENOMIC DNA]</scope>
    <source>
        <strain evidence="1 2">CFBP5877</strain>
    </source>
</reference>
<dbReference type="Proteomes" id="UP000298579">
    <property type="component" value="Chromosome circular"/>
</dbReference>
<protein>
    <submittedName>
        <fullName evidence="1">Uncharacterized protein</fullName>
    </submittedName>
</protein>
<gene>
    <name evidence="1" type="ORF">CFBP5877_06825</name>
</gene>
<sequence>MEFQRQLLRPFVLFENIERPSDDDFRSPLQFAAAFKRALTHVAGTGDDGKGIFYGCV</sequence>